<evidence type="ECO:0000313" key="14">
    <source>
        <dbReference type="Proteomes" id="UP000193884"/>
    </source>
</evidence>
<evidence type="ECO:0000256" key="10">
    <source>
        <dbReference type="RuleBase" id="RU363013"/>
    </source>
</evidence>
<feature type="active site" description="Proton acceptor" evidence="9">
    <location>
        <position position="168"/>
    </location>
</feature>
<feature type="binding site" evidence="9">
    <location>
        <position position="174"/>
    </location>
    <ligand>
        <name>substrate</name>
    </ligand>
</feature>
<dbReference type="PROSITE" id="PS00171">
    <property type="entry name" value="TIM_1"/>
    <property type="match status" value="1"/>
</dbReference>
<dbReference type="AlphaFoldDB" id="A0A1X3GA60"/>
<comment type="pathway">
    <text evidence="3">Carbohydrate metabolism; erythritol degradation.</text>
</comment>
<evidence type="ECO:0000256" key="7">
    <source>
        <dbReference type="ARBA" id="ARBA00023152"/>
    </source>
</evidence>
<comment type="catalytic activity">
    <reaction evidence="1">
        <text>L-erythrulose 1-phosphate = D-erythrulose 4-phosphate</text>
        <dbReference type="Rhea" id="RHEA:49588"/>
        <dbReference type="ChEBI" id="CHEBI:58002"/>
        <dbReference type="ChEBI" id="CHEBI:90796"/>
        <dbReference type="EC" id="5.3.1.33"/>
    </reaction>
</comment>
<sequence>MTDAIRPLIAGNWKMNGLKASTAEFDAMLNGAAEVAGKAELLVCPPATLIAAFAEKARGKKVAVGAQDCHPKASGAHTGDIAAEMLADSGATAVIVGHSERRADHGEGDALIRQKAEAAWRAGVTAIVCIGETQGQRDAGQTLDILRGQLTGSLPDGSTSANLVVAYEPVWAIGTGLTPTSRDVEQIHGFIREFLTSRFKADGAGMRILYGGSVKPSNAAELMAVKNVNGALVGGASLKAADFLAIAQGCPN</sequence>
<dbReference type="RefSeq" id="WP_085353242.1">
    <property type="nucleotide sequence ID" value="NZ_NAEX01000188.1"/>
</dbReference>
<comment type="pathway">
    <text evidence="2 9 10">Carbohydrate degradation; glycolysis; D-glyceraldehyde 3-phosphate from glycerone phosphate: step 1/1.</text>
</comment>
<evidence type="ECO:0000256" key="3">
    <source>
        <dbReference type="ARBA" id="ARBA00004939"/>
    </source>
</evidence>
<dbReference type="Pfam" id="PF00121">
    <property type="entry name" value="TIM"/>
    <property type="match status" value="1"/>
</dbReference>
<evidence type="ECO:0000256" key="9">
    <source>
        <dbReference type="HAMAP-Rule" id="MF_00147"/>
    </source>
</evidence>
<evidence type="ECO:0000256" key="6">
    <source>
        <dbReference type="ARBA" id="ARBA00022490"/>
    </source>
</evidence>
<dbReference type="EMBL" id="NAFK01000161">
    <property type="protein sequence ID" value="OSJ28430.1"/>
    <property type="molecule type" value="Genomic_DNA"/>
</dbReference>
<dbReference type="GO" id="GO:0005829">
    <property type="term" value="C:cytosol"/>
    <property type="evidence" value="ECO:0007669"/>
    <property type="project" value="TreeGrafter"/>
</dbReference>
<dbReference type="FunFam" id="3.20.20.70:FF:000016">
    <property type="entry name" value="Triosephosphate isomerase"/>
    <property type="match status" value="1"/>
</dbReference>
<dbReference type="InterPro" id="IPR022896">
    <property type="entry name" value="TrioseP_Isoase_bac/euk"/>
</dbReference>
<feature type="binding site" evidence="9">
    <location>
        <begin position="234"/>
        <end position="235"/>
    </location>
    <ligand>
        <name>substrate</name>
    </ligand>
</feature>
<dbReference type="UniPathway" id="UPA00109">
    <property type="reaction ID" value="UER00189"/>
</dbReference>
<protein>
    <recommendedName>
        <fullName evidence="9 10">Triosephosphate isomerase</fullName>
        <shortName evidence="9">TIM</shortName>
        <shortName evidence="9">TPI</shortName>
        <ecNumber evidence="9 10">5.3.1.1</ecNumber>
    </recommendedName>
    <alternativeName>
        <fullName evidence="9">Triose-phosphate isomerase</fullName>
    </alternativeName>
</protein>
<dbReference type="NCBIfam" id="TIGR00419">
    <property type="entry name" value="tim"/>
    <property type="match status" value="1"/>
</dbReference>
<keyword evidence="8 9" id="KW-0413">Isomerase</keyword>
<dbReference type="EMBL" id="NAFI01000179">
    <property type="protein sequence ID" value="OSJ06512.1"/>
    <property type="molecule type" value="Genomic_DNA"/>
</dbReference>
<comment type="subunit">
    <text evidence="9 10">Homodimer.</text>
</comment>
<dbReference type="UniPathway" id="UPA00138"/>
<dbReference type="CDD" id="cd00311">
    <property type="entry name" value="TIM"/>
    <property type="match status" value="1"/>
</dbReference>
<dbReference type="Gene3D" id="3.20.20.70">
    <property type="entry name" value="Aldolase class I"/>
    <property type="match status" value="1"/>
</dbReference>
<feature type="binding site" evidence="9">
    <location>
        <begin position="12"/>
        <end position="14"/>
    </location>
    <ligand>
        <name>substrate</name>
    </ligand>
</feature>
<dbReference type="SUPFAM" id="SSF51351">
    <property type="entry name" value="Triosephosphate isomerase (TIM)"/>
    <property type="match status" value="1"/>
</dbReference>
<dbReference type="GO" id="GO:0006094">
    <property type="term" value="P:gluconeogenesis"/>
    <property type="evidence" value="ECO:0007669"/>
    <property type="project" value="UniProtKB-UniRule"/>
</dbReference>
<evidence type="ECO:0000256" key="2">
    <source>
        <dbReference type="ARBA" id="ARBA00004680"/>
    </source>
</evidence>
<keyword evidence="6 9" id="KW-0963">Cytoplasm</keyword>
<dbReference type="PANTHER" id="PTHR21139">
    <property type="entry name" value="TRIOSEPHOSPHATE ISOMERASE"/>
    <property type="match status" value="1"/>
</dbReference>
<dbReference type="GO" id="GO:0046166">
    <property type="term" value="P:glyceraldehyde-3-phosphate biosynthetic process"/>
    <property type="evidence" value="ECO:0007669"/>
    <property type="project" value="TreeGrafter"/>
</dbReference>
<evidence type="ECO:0000256" key="8">
    <source>
        <dbReference type="ARBA" id="ARBA00023235"/>
    </source>
</evidence>
<comment type="subcellular location">
    <subcellularLocation>
        <location evidence="9 10">Cytoplasm</location>
    </subcellularLocation>
</comment>
<comment type="catalytic activity">
    <reaction evidence="9 10">
        <text>D-glyceraldehyde 3-phosphate = dihydroxyacetone phosphate</text>
        <dbReference type="Rhea" id="RHEA:18585"/>
        <dbReference type="ChEBI" id="CHEBI:57642"/>
        <dbReference type="ChEBI" id="CHEBI:59776"/>
        <dbReference type="EC" id="5.3.1.1"/>
    </reaction>
</comment>
<evidence type="ECO:0000256" key="1">
    <source>
        <dbReference type="ARBA" id="ARBA00000148"/>
    </source>
</evidence>
<dbReference type="PANTHER" id="PTHR21139:SF42">
    <property type="entry name" value="TRIOSEPHOSPHATE ISOMERASE"/>
    <property type="match status" value="1"/>
</dbReference>
<dbReference type="OrthoDB" id="9809429at2"/>
<dbReference type="PROSITE" id="PS51440">
    <property type="entry name" value="TIM_2"/>
    <property type="match status" value="1"/>
</dbReference>
<gene>
    <name evidence="9" type="primary">tpiA</name>
    <name evidence="12" type="ORF">BST63_17000</name>
    <name evidence="11" type="ORF">BSZ18_22980</name>
</gene>
<dbReference type="STRING" id="255045.SAMN05444158_1148"/>
<evidence type="ECO:0000313" key="12">
    <source>
        <dbReference type="EMBL" id="OSJ28430.1"/>
    </source>
</evidence>
<reference evidence="13 14" key="1">
    <citation type="submission" date="2017-03" db="EMBL/GenBank/DDBJ databases">
        <title>Whole genome sequences of fourteen strains of Bradyrhizobium canariense and one strain of Bradyrhizobium japonicum isolated from Lupinus (Papilionoideae: Genisteae) species in Algeria.</title>
        <authorList>
            <person name="Crovadore J."/>
            <person name="Chekireb D."/>
            <person name="Brachmann A."/>
            <person name="Chablais R."/>
            <person name="Cochard B."/>
            <person name="Lefort F."/>
        </authorList>
    </citation>
    <scope>NUCLEOTIDE SEQUENCE [LARGE SCALE GENOMIC DNA]</scope>
    <source>
        <strain evidence="11 13">UBMA195</strain>
        <strain evidence="12 14">UBMAN05</strain>
    </source>
</reference>
<evidence type="ECO:0000256" key="4">
    <source>
        <dbReference type="ARBA" id="ARBA00007422"/>
    </source>
</evidence>
<evidence type="ECO:0000313" key="13">
    <source>
        <dbReference type="Proteomes" id="UP000193553"/>
    </source>
</evidence>
<dbReference type="GO" id="GO:0004807">
    <property type="term" value="F:triose-phosphate isomerase activity"/>
    <property type="evidence" value="ECO:0007669"/>
    <property type="project" value="UniProtKB-UniRule"/>
</dbReference>
<comment type="caution">
    <text evidence="11">The sequence shown here is derived from an EMBL/GenBank/DDBJ whole genome shotgun (WGS) entry which is preliminary data.</text>
</comment>
<organism evidence="11 13">
    <name type="scientific">Bradyrhizobium canariense</name>
    <dbReference type="NCBI Taxonomy" id="255045"/>
    <lineage>
        <taxon>Bacteria</taxon>
        <taxon>Pseudomonadati</taxon>
        <taxon>Pseudomonadota</taxon>
        <taxon>Alphaproteobacteria</taxon>
        <taxon>Hyphomicrobiales</taxon>
        <taxon>Nitrobacteraceae</taxon>
        <taxon>Bradyrhizobium</taxon>
    </lineage>
</organism>
<dbReference type="Proteomes" id="UP000193884">
    <property type="component" value="Unassembled WGS sequence"/>
</dbReference>
<dbReference type="GO" id="GO:0019563">
    <property type="term" value="P:glycerol catabolic process"/>
    <property type="evidence" value="ECO:0007669"/>
    <property type="project" value="TreeGrafter"/>
</dbReference>
<proteinExistence type="inferred from homology"/>
<comment type="similarity">
    <text evidence="4 9 10">Belongs to the triosephosphate isomerase family.</text>
</comment>
<dbReference type="EC" id="5.3.1.1" evidence="9 10"/>
<keyword evidence="14" id="KW-1185">Reference proteome</keyword>
<name>A0A1X3GA60_9BRAD</name>
<evidence type="ECO:0000256" key="5">
    <source>
        <dbReference type="ARBA" id="ARBA00022432"/>
    </source>
</evidence>
<feature type="binding site" evidence="9">
    <location>
        <position position="213"/>
    </location>
    <ligand>
        <name>substrate</name>
    </ligand>
</feature>
<feature type="active site" description="Electrophile" evidence="9">
    <location>
        <position position="98"/>
    </location>
</feature>
<dbReference type="InterPro" id="IPR000652">
    <property type="entry name" value="Triosephosphate_isomerase"/>
</dbReference>
<comment type="pathway">
    <text evidence="9 10">Carbohydrate biosynthesis; gluconeogenesis.</text>
</comment>
<evidence type="ECO:0000313" key="11">
    <source>
        <dbReference type="EMBL" id="OSJ06512.1"/>
    </source>
</evidence>
<dbReference type="GO" id="GO:0006096">
    <property type="term" value="P:glycolytic process"/>
    <property type="evidence" value="ECO:0007669"/>
    <property type="project" value="UniProtKB-UniRule"/>
</dbReference>
<dbReference type="UniPathway" id="UPA01066"/>
<dbReference type="InterPro" id="IPR020861">
    <property type="entry name" value="Triosephosphate_isomerase_AS"/>
</dbReference>
<dbReference type="Proteomes" id="UP000193553">
    <property type="component" value="Unassembled WGS sequence"/>
</dbReference>
<dbReference type="InterPro" id="IPR013785">
    <property type="entry name" value="Aldolase_TIM"/>
</dbReference>
<dbReference type="HAMAP" id="MF_00147_B">
    <property type="entry name" value="TIM_B"/>
    <property type="match status" value="1"/>
</dbReference>
<dbReference type="InterPro" id="IPR035990">
    <property type="entry name" value="TIM_sf"/>
</dbReference>
<keyword evidence="7 9" id="KW-0324">Glycolysis</keyword>
<comment type="function">
    <text evidence="9">Involved in the gluconeogenesis. Catalyzes stereospecifically the conversion of dihydroxyacetone phosphate (DHAP) to D-glyceraldehyde-3-phosphate (G3P).</text>
</comment>
<keyword evidence="5 9" id="KW-0312">Gluconeogenesis</keyword>
<accession>A0A1X3GA60</accession>